<evidence type="ECO:0000256" key="1">
    <source>
        <dbReference type="ARBA" id="ARBA00000885"/>
    </source>
</evidence>
<dbReference type="SMART" id="SM00015">
    <property type="entry name" value="IQ"/>
    <property type="match status" value="1"/>
</dbReference>
<evidence type="ECO:0000256" key="4">
    <source>
        <dbReference type="ARBA" id="ARBA00022679"/>
    </source>
</evidence>
<feature type="non-terminal residue" evidence="5">
    <location>
        <position position="276"/>
    </location>
</feature>
<dbReference type="AlphaFoldDB" id="A0A653D433"/>
<keyword evidence="4" id="KW-0808">Transferase</keyword>
<dbReference type="GO" id="GO:0000209">
    <property type="term" value="P:protein polyubiquitination"/>
    <property type="evidence" value="ECO:0007669"/>
    <property type="project" value="InterPro"/>
</dbReference>
<dbReference type="EMBL" id="CAACVG010010081">
    <property type="protein sequence ID" value="VEN54942.1"/>
    <property type="molecule type" value="Genomic_DNA"/>
</dbReference>
<evidence type="ECO:0000256" key="3">
    <source>
        <dbReference type="ARBA" id="ARBA00012485"/>
    </source>
</evidence>
<dbReference type="EC" id="2.3.2.26" evidence="3"/>
<dbReference type="OrthoDB" id="6759273at2759"/>
<dbReference type="GO" id="GO:0061630">
    <property type="term" value="F:ubiquitin protein ligase activity"/>
    <property type="evidence" value="ECO:0007669"/>
    <property type="project" value="UniProtKB-EC"/>
</dbReference>
<proteinExistence type="predicted"/>
<comment type="pathway">
    <text evidence="2">Protein modification; protein ubiquitination.</text>
</comment>
<evidence type="ECO:0000313" key="6">
    <source>
        <dbReference type="Proteomes" id="UP000410492"/>
    </source>
</evidence>
<dbReference type="PANTHER" id="PTHR45700">
    <property type="entry name" value="UBIQUITIN-PROTEIN LIGASE E3C"/>
    <property type="match status" value="1"/>
</dbReference>
<gene>
    <name evidence="5" type="ORF">CALMAC_LOCUS14276</name>
</gene>
<keyword evidence="6" id="KW-1185">Reference proteome</keyword>
<dbReference type="Pfam" id="PF00612">
    <property type="entry name" value="IQ"/>
    <property type="match status" value="1"/>
</dbReference>
<organism evidence="5 6">
    <name type="scientific">Callosobruchus maculatus</name>
    <name type="common">Southern cowpea weevil</name>
    <name type="synonym">Pulse bruchid</name>
    <dbReference type="NCBI Taxonomy" id="64391"/>
    <lineage>
        <taxon>Eukaryota</taxon>
        <taxon>Metazoa</taxon>
        <taxon>Ecdysozoa</taxon>
        <taxon>Arthropoda</taxon>
        <taxon>Hexapoda</taxon>
        <taxon>Insecta</taxon>
        <taxon>Pterygota</taxon>
        <taxon>Neoptera</taxon>
        <taxon>Endopterygota</taxon>
        <taxon>Coleoptera</taxon>
        <taxon>Polyphaga</taxon>
        <taxon>Cucujiformia</taxon>
        <taxon>Chrysomeloidea</taxon>
        <taxon>Chrysomelidae</taxon>
        <taxon>Bruchinae</taxon>
        <taxon>Bruchini</taxon>
        <taxon>Callosobruchus</taxon>
    </lineage>
</organism>
<comment type="catalytic activity">
    <reaction evidence="1">
        <text>S-ubiquitinyl-[E2 ubiquitin-conjugating enzyme]-L-cysteine + [acceptor protein]-L-lysine = [E2 ubiquitin-conjugating enzyme]-L-cysteine + N(6)-ubiquitinyl-[acceptor protein]-L-lysine.</text>
        <dbReference type="EC" id="2.3.2.26"/>
    </reaction>
</comment>
<evidence type="ECO:0000313" key="5">
    <source>
        <dbReference type="EMBL" id="VEN54942.1"/>
    </source>
</evidence>
<dbReference type="InterPro" id="IPR044611">
    <property type="entry name" value="E3A/B/C-like"/>
</dbReference>
<dbReference type="InterPro" id="IPR000048">
    <property type="entry name" value="IQ_motif_EF-hand-BS"/>
</dbReference>
<dbReference type="Proteomes" id="UP000410492">
    <property type="component" value="Unassembled WGS sequence"/>
</dbReference>
<evidence type="ECO:0000256" key="2">
    <source>
        <dbReference type="ARBA" id="ARBA00004906"/>
    </source>
</evidence>
<dbReference type="GO" id="GO:0006511">
    <property type="term" value="P:ubiquitin-dependent protein catabolic process"/>
    <property type="evidence" value="ECO:0007669"/>
    <property type="project" value="TreeGrafter"/>
</dbReference>
<dbReference type="PANTHER" id="PTHR45700:SF3">
    <property type="entry name" value="UBIQUITIN-PROTEIN LIGASE E3B"/>
    <property type="match status" value="1"/>
</dbReference>
<reference evidence="5 6" key="1">
    <citation type="submission" date="2019-01" db="EMBL/GenBank/DDBJ databases">
        <authorList>
            <person name="Sayadi A."/>
        </authorList>
    </citation>
    <scope>NUCLEOTIDE SEQUENCE [LARGE SCALE GENOMIC DNA]</scope>
</reference>
<name>A0A653D433_CALMS</name>
<dbReference type="PROSITE" id="PS50096">
    <property type="entry name" value="IQ"/>
    <property type="match status" value="1"/>
</dbReference>
<protein>
    <recommendedName>
        <fullName evidence="3">HECT-type E3 ubiquitin transferase</fullName>
        <ecNumber evidence="3">2.3.2.26</ecNumber>
    </recommendedName>
</protein>
<accession>A0A653D433</accession>
<sequence length="276" mass="31869">MFHKTENARGTFLEQTKAAREERALEKRKESAAKLIQAHIRGWLSRAKFARGILNKFDETVPAVPEDISKTEFRLAIEIYHQTLRLLLVWKKARDKERFAKLCRYLIISLESDSPKYSYVGVALSKEHVIRWISHMNDILWKCCEYLIDLKPEFANDMKSIVLYLHMLVSFTSTNTWTVLKNKNMEMLKPGMNQLCANLMGQLFHKGFYPILKELLLKGLGRIKISFKNVSLSAILTLSLRPLVAANYSDKLMTIFLINILSVPGLIQHLQILSSE</sequence>